<dbReference type="AlphaFoldDB" id="A0AAV7M225"/>
<reference evidence="2" key="1">
    <citation type="journal article" date="2022" name="bioRxiv">
        <title>Sequencing and chromosome-scale assembly of the giantPleurodeles waltlgenome.</title>
        <authorList>
            <person name="Brown T."/>
            <person name="Elewa A."/>
            <person name="Iarovenko S."/>
            <person name="Subramanian E."/>
            <person name="Araus A.J."/>
            <person name="Petzold A."/>
            <person name="Susuki M."/>
            <person name="Suzuki K.-i.T."/>
            <person name="Hayashi T."/>
            <person name="Toyoda A."/>
            <person name="Oliveira C."/>
            <person name="Osipova E."/>
            <person name="Leigh N.D."/>
            <person name="Simon A."/>
            <person name="Yun M.H."/>
        </authorList>
    </citation>
    <scope>NUCLEOTIDE SEQUENCE</scope>
    <source>
        <strain evidence="2">20211129_DDA</strain>
        <tissue evidence="2">Liver</tissue>
    </source>
</reference>
<name>A0AAV7M225_PLEWA</name>
<protein>
    <submittedName>
        <fullName evidence="2">Uncharacterized protein</fullName>
    </submittedName>
</protein>
<dbReference type="Proteomes" id="UP001066276">
    <property type="component" value="Chromosome 10"/>
</dbReference>
<evidence type="ECO:0000256" key="1">
    <source>
        <dbReference type="SAM" id="MobiDB-lite"/>
    </source>
</evidence>
<accession>A0AAV7M225</accession>
<feature type="region of interest" description="Disordered" evidence="1">
    <location>
        <begin position="69"/>
        <end position="107"/>
    </location>
</feature>
<comment type="caution">
    <text evidence="2">The sequence shown here is derived from an EMBL/GenBank/DDBJ whole genome shotgun (WGS) entry which is preliminary data.</text>
</comment>
<gene>
    <name evidence="2" type="ORF">NDU88_002625</name>
</gene>
<evidence type="ECO:0000313" key="2">
    <source>
        <dbReference type="EMBL" id="KAJ1097507.1"/>
    </source>
</evidence>
<proteinExistence type="predicted"/>
<organism evidence="2 3">
    <name type="scientific">Pleurodeles waltl</name>
    <name type="common">Iberian ribbed newt</name>
    <dbReference type="NCBI Taxonomy" id="8319"/>
    <lineage>
        <taxon>Eukaryota</taxon>
        <taxon>Metazoa</taxon>
        <taxon>Chordata</taxon>
        <taxon>Craniata</taxon>
        <taxon>Vertebrata</taxon>
        <taxon>Euteleostomi</taxon>
        <taxon>Amphibia</taxon>
        <taxon>Batrachia</taxon>
        <taxon>Caudata</taxon>
        <taxon>Salamandroidea</taxon>
        <taxon>Salamandridae</taxon>
        <taxon>Pleurodelinae</taxon>
        <taxon>Pleurodeles</taxon>
    </lineage>
</organism>
<dbReference type="EMBL" id="JANPWB010000014">
    <property type="protein sequence ID" value="KAJ1097507.1"/>
    <property type="molecule type" value="Genomic_DNA"/>
</dbReference>
<keyword evidence="3" id="KW-1185">Reference proteome</keyword>
<sequence length="107" mass="11045">MSYARSHQLHSINKLSEAGYIPAQASSSLQFTDGAVSPPRLRLADATALPPEAVIFTCLQLAVSSAPGLCAATPPRSSPAPKESDESAARQMDASCPDLLVTPGLPA</sequence>
<evidence type="ECO:0000313" key="3">
    <source>
        <dbReference type="Proteomes" id="UP001066276"/>
    </source>
</evidence>